<dbReference type="Pfam" id="PF00285">
    <property type="entry name" value="Citrate_synt"/>
    <property type="match status" value="1"/>
</dbReference>
<dbReference type="AlphaFoldDB" id="A0A6F8SSJ1"/>
<dbReference type="RefSeq" id="WP_172416045.1">
    <property type="nucleotide sequence ID" value="NZ_AP022821.1"/>
</dbReference>
<evidence type="ECO:0000256" key="5">
    <source>
        <dbReference type="ARBA" id="ARBA00022679"/>
    </source>
</evidence>
<protein>
    <recommendedName>
        <fullName evidence="8">Citrate synthase</fullName>
    </recommendedName>
</protein>
<evidence type="ECO:0000256" key="4">
    <source>
        <dbReference type="ARBA" id="ARBA00022532"/>
    </source>
</evidence>
<comment type="catalytic activity">
    <reaction evidence="6">
        <text>propanoyl-CoA + oxaloacetate + H2O = (2S,3S)-2-methylcitrate + CoA + H(+)</text>
        <dbReference type="Rhea" id="RHEA:23780"/>
        <dbReference type="ChEBI" id="CHEBI:15377"/>
        <dbReference type="ChEBI" id="CHEBI:15378"/>
        <dbReference type="ChEBI" id="CHEBI:16452"/>
        <dbReference type="ChEBI" id="CHEBI:57287"/>
        <dbReference type="ChEBI" id="CHEBI:57392"/>
        <dbReference type="ChEBI" id="CHEBI:58853"/>
        <dbReference type="EC" id="2.3.3.5"/>
    </reaction>
</comment>
<gene>
    <name evidence="11" type="primary">prpC</name>
    <name evidence="11" type="ORF">HMSLTHF_11600</name>
</gene>
<dbReference type="FunFam" id="1.10.230.10:FF:000003">
    <property type="entry name" value="Citrate synthase"/>
    <property type="match status" value="1"/>
</dbReference>
<proteinExistence type="inferred from homology"/>
<dbReference type="GO" id="GO:0019679">
    <property type="term" value="P:propionate metabolic process, methylcitrate cycle"/>
    <property type="evidence" value="ECO:0007669"/>
    <property type="project" value="TreeGrafter"/>
</dbReference>
<keyword evidence="5 8" id="KW-0808">Transferase</keyword>
<dbReference type="InterPro" id="IPR016142">
    <property type="entry name" value="Citrate_synth-like_lrg_a-sub"/>
</dbReference>
<dbReference type="GO" id="GO:0005975">
    <property type="term" value="P:carbohydrate metabolic process"/>
    <property type="evidence" value="ECO:0007669"/>
    <property type="project" value="TreeGrafter"/>
</dbReference>
<dbReference type="GO" id="GO:0006099">
    <property type="term" value="P:tricarboxylic acid cycle"/>
    <property type="evidence" value="ECO:0007669"/>
    <property type="project" value="UniProtKB-UniPathway"/>
</dbReference>
<dbReference type="GO" id="GO:0005737">
    <property type="term" value="C:cytoplasm"/>
    <property type="evidence" value="ECO:0007669"/>
    <property type="project" value="InterPro"/>
</dbReference>
<reference evidence="11 12" key="1">
    <citation type="submission" date="2020-02" db="EMBL/GenBank/DDBJ databases">
        <title>Complete Genome Sequence of Halomonas meridiana strain BAA-801, Isolated from Deep Sea Thermal Vent.</title>
        <authorList>
            <person name="Takahashi Y."/>
            <person name="Takahashi H."/>
            <person name="Galipon J."/>
            <person name="Arakawa K."/>
        </authorList>
    </citation>
    <scope>NUCLEOTIDE SEQUENCE [LARGE SCALE GENOMIC DNA]</scope>
    <source>
        <strain evidence="11 12">Slthf1</strain>
    </source>
</reference>
<evidence type="ECO:0000256" key="9">
    <source>
        <dbReference type="PIRSR" id="PIRSR001369-1"/>
    </source>
</evidence>
<sequence>MADKPLAGAGLRGQSAGATALCTVGKTGSGLTYRGFDIKELAEKAKFEEVAYLLLKGKLPNQAELDHYITKLKGLRGLPDALKTVLEQIPKDAHPMDVMRTGASMLGNLETEESFDEQQDVADRLLAVLPSIICYWYRFSHDGVRIDTETDDASVGGHFLHMLRGEPASELHAHVMNVSLILYAEHEFNASTFTARVCASTLSDMHSCITGAIGSLRGPLHGGANEAAMAMIENWASPEEAEREMLGMLERKEKIMGFGHAIYRESDPRNAIIKEWSKKLAEDVGDTVLYPVSVRCEEVMWREKKLFCNADFFHASAYHFMDIPTKLFTPIFVMSRVTGWAAHVFEQRANNRIIRPSADYIGPEKSEWVPIEARD</sequence>
<dbReference type="PRINTS" id="PR00143">
    <property type="entry name" value="CITRTSNTHASE"/>
</dbReference>
<evidence type="ECO:0000256" key="2">
    <source>
        <dbReference type="ARBA" id="ARBA00005026"/>
    </source>
</evidence>
<dbReference type="Gene3D" id="1.10.230.10">
    <property type="entry name" value="Cytochrome P450-Terp, domain 2"/>
    <property type="match status" value="1"/>
</dbReference>
<evidence type="ECO:0000256" key="1">
    <source>
        <dbReference type="ARBA" id="ARBA00004751"/>
    </source>
</evidence>
<evidence type="ECO:0000256" key="6">
    <source>
        <dbReference type="ARBA" id="ARBA00049052"/>
    </source>
</evidence>
<keyword evidence="4" id="KW-0816">Tricarboxylic acid cycle</keyword>
<dbReference type="Gene3D" id="1.10.580.10">
    <property type="entry name" value="Citrate Synthase, domain 1"/>
    <property type="match status" value="1"/>
</dbReference>
<feature type="active site" evidence="9">
    <location>
        <position position="260"/>
    </location>
</feature>
<dbReference type="PIRSF" id="PIRSF001369">
    <property type="entry name" value="Citrate_synth"/>
    <property type="match status" value="1"/>
</dbReference>
<dbReference type="CDD" id="cd06108">
    <property type="entry name" value="Ec2MCS_like"/>
    <property type="match status" value="1"/>
</dbReference>
<evidence type="ECO:0000256" key="10">
    <source>
        <dbReference type="RuleBase" id="RU003406"/>
    </source>
</evidence>
<dbReference type="GO" id="GO:0036440">
    <property type="term" value="F:citrate synthase activity"/>
    <property type="evidence" value="ECO:0007669"/>
    <property type="project" value="UniProtKB-EC"/>
</dbReference>
<evidence type="ECO:0000256" key="3">
    <source>
        <dbReference type="ARBA" id="ARBA00010566"/>
    </source>
</evidence>
<dbReference type="InterPro" id="IPR002020">
    <property type="entry name" value="Citrate_synthase"/>
</dbReference>
<evidence type="ECO:0000256" key="8">
    <source>
        <dbReference type="PIRNR" id="PIRNR001369"/>
    </source>
</evidence>
<dbReference type="PANTHER" id="PTHR11739:SF25">
    <property type="entry name" value="CITRATE SYNTHASE-RELATED PROTEIN DDB_G0287281"/>
    <property type="match status" value="1"/>
</dbReference>
<dbReference type="InterPro" id="IPR036969">
    <property type="entry name" value="Citrate_synthase_sf"/>
</dbReference>
<comment type="pathway">
    <text evidence="2">Organic acid metabolism; propanoate degradation.</text>
</comment>
<dbReference type="InterPro" id="IPR024176">
    <property type="entry name" value="Citrate_synthase_bac-typ"/>
</dbReference>
<comment type="pathway">
    <text evidence="1">Carbohydrate metabolism; tricarboxylic acid cycle; isocitrate from oxaloacetate: step 1/2.</text>
</comment>
<dbReference type="InterPro" id="IPR019810">
    <property type="entry name" value="Citrate_synthase_AS"/>
</dbReference>
<dbReference type="PANTHER" id="PTHR11739">
    <property type="entry name" value="CITRATE SYNTHASE"/>
    <property type="match status" value="1"/>
</dbReference>
<name>A0A6F8SSJ1_9GAMM</name>
<evidence type="ECO:0000313" key="11">
    <source>
        <dbReference type="EMBL" id="BCA91385.1"/>
    </source>
</evidence>
<dbReference type="PROSITE" id="PS00480">
    <property type="entry name" value="CITRATE_SYNTHASE"/>
    <property type="match status" value="1"/>
</dbReference>
<feature type="active site" evidence="9">
    <location>
        <position position="311"/>
    </location>
</feature>
<dbReference type="InterPro" id="IPR011278">
    <property type="entry name" value="2-MeCitrate/Citrate_synth_II"/>
</dbReference>
<dbReference type="UniPathway" id="UPA00223">
    <property type="reaction ID" value="UER00717"/>
</dbReference>
<organism evidence="11 12">
    <name type="scientific">Vreelandella aquamarina</name>
    <dbReference type="NCBI Taxonomy" id="77097"/>
    <lineage>
        <taxon>Bacteria</taxon>
        <taxon>Pseudomonadati</taxon>
        <taxon>Pseudomonadota</taxon>
        <taxon>Gammaproteobacteria</taxon>
        <taxon>Oceanospirillales</taxon>
        <taxon>Halomonadaceae</taxon>
        <taxon>Vreelandella</taxon>
    </lineage>
</organism>
<dbReference type="SUPFAM" id="SSF48256">
    <property type="entry name" value="Citrate synthase"/>
    <property type="match status" value="1"/>
</dbReference>
<comment type="similarity">
    <text evidence="3 8 10">Belongs to the citrate synthase family.</text>
</comment>
<dbReference type="EMBL" id="AP022821">
    <property type="protein sequence ID" value="BCA91385.1"/>
    <property type="molecule type" value="Genomic_DNA"/>
</dbReference>
<dbReference type="Proteomes" id="UP000503197">
    <property type="component" value="Chromosome"/>
</dbReference>
<comment type="catalytic activity">
    <reaction evidence="7">
        <text>oxaloacetate + acetyl-CoA + H2O = citrate + CoA + H(+)</text>
        <dbReference type="Rhea" id="RHEA:16845"/>
        <dbReference type="ChEBI" id="CHEBI:15377"/>
        <dbReference type="ChEBI" id="CHEBI:15378"/>
        <dbReference type="ChEBI" id="CHEBI:16452"/>
        <dbReference type="ChEBI" id="CHEBI:16947"/>
        <dbReference type="ChEBI" id="CHEBI:57287"/>
        <dbReference type="ChEBI" id="CHEBI:57288"/>
        <dbReference type="EC" id="2.3.3.16"/>
    </reaction>
</comment>
<dbReference type="NCBIfam" id="TIGR01800">
    <property type="entry name" value="cit_synth_II"/>
    <property type="match status" value="1"/>
</dbReference>
<dbReference type="InterPro" id="IPR016143">
    <property type="entry name" value="Citrate_synth-like_sm_a-sub"/>
</dbReference>
<accession>A0A6F8SSJ1</accession>
<evidence type="ECO:0000313" key="12">
    <source>
        <dbReference type="Proteomes" id="UP000503197"/>
    </source>
</evidence>
<evidence type="ECO:0000256" key="7">
    <source>
        <dbReference type="ARBA" id="ARBA00049288"/>
    </source>
</evidence>
<dbReference type="GO" id="GO:0050440">
    <property type="term" value="F:2-methylcitrate synthase activity"/>
    <property type="evidence" value="ECO:0007669"/>
    <property type="project" value="UniProtKB-EC"/>
</dbReference>
<dbReference type="NCBIfam" id="NF009006">
    <property type="entry name" value="PRK12351.1"/>
    <property type="match status" value="1"/>
</dbReference>